<keyword evidence="2" id="KW-0472">Membrane</keyword>
<evidence type="ECO:0000313" key="3">
    <source>
        <dbReference type="EMBL" id="ETV76684.1"/>
    </source>
</evidence>
<dbReference type="EMBL" id="KI913135">
    <property type="protein sequence ID" value="ETV76683.1"/>
    <property type="molecule type" value="Genomic_DNA"/>
</dbReference>
<reference evidence="4 5" key="2">
    <citation type="submission" date="2019-06" db="EMBL/GenBank/DDBJ databases">
        <title>Genomics analysis of Aphanomyces spp. identifies a new class of oomycete effector associated with host adaptation.</title>
        <authorList>
            <person name="Gaulin E."/>
        </authorList>
    </citation>
    <scope>NUCLEOTIDE SEQUENCE [LARGE SCALE GENOMIC DNA]</scope>
    <source>
        <strain evidence="4 5">E</strain>
    </source>
</reference>
<name>W4GC92_APHAT</name>
<dbReference type="AlphaFoldDB" id="W4GC92"/>
<evidence type="ECO:0008006" key="6">
    <source>
        <dbReference type="Google" id="ProtNLM"/>
    </source>
</evidence>
<gene>
    <name evidence="4" type="ORF">AaE_008929</name>
    <name evidence="3" type="ORF">H257_09163</name>
</gene>
<dbReference type="GeneID" id="20811159"/>
<proteinExistence type="predicted"/>
<dbReference type="CDD" id="cd15841">
    <property type="entry name" value="SNARE_Qc"/>
    <property type="match status" value="1"/>
</dbReference>
<dbReference type="OrthoDB" id="428895at2759"/>
<dbReference type="Gene3D" id="1.20.5.110">
    <property type="match status" value="1"/>
</dbReference>
<keyword evidence="2" id="KW-1133">Transmembrane helix</keyword>
<sequence>MAYYEPNQQQQQRDPYSQVDQDGDLDEIYAGAKRINQNARAINGEVVSQNHLLDHLGDDIEGGTSALRAQTAKAELVNKRKKKLCKLYVAIAALTVILVLVSAFVPNFG</sequence>
<dbReference type="EMBL" id="VJMI01014784">
    <property type="protein sequence ID" value="KAF0737195.1"/>
    <property type="molecule type" value="Genomic_DNA"/>
</dbReference>
<dbReference type="SUPFAM" id="SSF58038">
    <property type="entry name" value="SNARE fusion complex"/>
    <property type="match status" value="1"/>
</dbReference>
<dbReference type="STRING" id="112090.W4GC92"/>
<reference evidence="3" key="1">
    <citation type="submission" date="2013-12" db="EMBL/GenBank/DDBJ databases">
        <title>The Genome Sequence of Aphanomyces astaci APO3.</title>
        <authorList>
            <consortium name="The Broad Institute Genomics Platform"/>
            <person name="Russ C."/>
            <person name="Tyler B."/>
            <person name="van West P."/>
            <person name="Dieguez-Uribeondo J."/>
            <person name="Young S.K."/>
            <person name="Zeng Q."/>
            <person name="Gargeya S."/>
            <person name="Fitzgerald M."/>
            <person name="Abouelleil A."/>
            <person name="Alvarado L."/>
            <person name="Chapman S.B."/>
            <person name="Gainer-Dewar J."/>
            <person name="Goldberg J."/>
            <person name="Griggs A."/>
            <person name="Gujja S."/>
            <person name="Hansen M."/>
            <person name="Howarth C."/>
            <person name="Imamovic A."/>
            <person name="Ireland A."/>
            <person name="Larimer J."/>
            <person name="McCowan C."/>
            <person name="Murphy C."/>
            <person name="Pearson M."/>
            <person name="Poon T.W."/>
            <person name="Priest M."/>
            <person name="Roberts A."/>
            <person name="Saif S."/>
            <person name="Shea T."/>
            <person name="Sykes S."/>
            <person name="Wortman J."/>
            <person name="Nusbaum C."/>
            <person name="Birren B."/>
        </authorList>
    </citation>
    <scope>NUCLEOTIDE SEQUENCE [LARGE SCALE GENOMIC DNA]</scope>
    <source>
        <strain evidence="3">APO3</strain>
    </source>
</reference>
<evidence type="ECO:0000313" key="5">
    <source>
        <dbReference type="Proteomes" id="UP000469452"/>
    </source>
</evidence>
<evidence type="ECO:0000313" key="4">
    <source>
        <dbReference type="EMBL" id="KAF0737195.1"/>
    </source>
</evidence>
<protein>
    <recommendedName>
        <fullName evidence="6">t-SNARE coiled-coil homology domain-containing protein</fullName>
    </recommendedName>
</protein>
<keyword evidence="2" id="KW-0812">Transmembrane</keyword>
<accession>W4GC92</accession>
<feature type="transmembrane region" description="Helical" evidence="2">
    <location>
        <begin position="87"/>
        <end position="105"/>
    </location>
</feature>
<feature type="region of interest" description="Disordered" evidence="1">
    <location>
        <begin position="1"/>
        <end position="20"/>
    </location>
</feature>
<dbReference type="RefSeq" id="XP_009833595.1">
    <property type="nucleotide sequence ID" value="XM_009835293.1"/>
</dbReference>
<dbReference type="EMBL" id="KI913135">
    <property type="protein sequence ID" value="ETV76684.1"/>
    <property type="molecule type" value="Genomic_DNA"/>
</dbReference>
<dbReference type="RefSeq" id="XP_009833596.1">
    <property type="nucleotide sequence ID" value="XM_009835294.1"/>
</dbReference>
<evidence type="ECO:0000256" key="1">
    <source>
        <dbReference type="SAM" id="MobiDB-lite"/>
    </source>
</evidence>
<dbReference type="Proteomes" id="UP000469452">
    <property type="component" value="Unassembled WGS sequence"/>
</dbReference>
<evidence type="ECO:0000256" key="2">
    <source>
        <dbReference type="SAM" id="Phobius"/>
    </source>
</evidence>
<organism evidence="3">
    <name type="scientific">Aphanomyces astaci</name>
    <name type="common">Crayfish plague agent</name>
    <dbReference type="NCBI Taxonomy" id="112090"/>
    <lineage>
        <taxon>Eukaryota</taxon>
        <taxon>Sar</taxon>
        <taxon>Stramenopiles</taxon>
        <taxon>Oomycota</taxon>
        <taxon>Saprolegniomycetes</taxon>
        <taxon>Saprolegniales</taxon>
        <taxon>Verrucalvaceae</taxon>
        <taxon>Aphanomyces</taxon>
    </lineage>
</organism>
<dbReference type="VEuPathDB" id="FungiDB:H257_09163"/>